<gene>
    <name evidence="1" type="ORF">QTP70_034578</name>
</gene>
<dbReference type="Proteomes" id="UP001274896">
    <property type="component" value="Unassembled WGS sequence"/>
</dbReference>
<keyword evidence="2" id="KW-1185">Reference proteome</keyword>
<accession>A0AAE0RCL5</accession>
<comment type="caution">
    <text evidence="1">The sequence shown here is derived from an EMBL/GenBank/DDBJ whole genome shotgun (WGS) entry which is preliminary data.</text>
</comment>
<organism evidence="1 2">
    <name type="scientific">Hemibagrus guttatus</name>
    <dbReference type="NCBI Taxonomy" id="175788"/>
    <lineage>
        <taxon>Eukaryota</taxon>
        <taxon>Metazoa</taxon>
        <taxon>Chordata</taxon>
        <taxon>Craniata</taxon>
        <taxon>Vertebrata</taxon>
        <taxon>Euteleostomi</taxon>
        <taxon>Actinopterygii</taxon>
        <taxon>Neopterygii</taxon>
        <taxon>Teleostei</taxon>
        <taxon>Ostariophysi</taxon>
        <taxon>Siluriformes</taxon>
        <taxon>Bagridae</taxon>
        <taxon>Hemibagrus</taxon>
    </lineage>
</organism>
<protein>
    <submittedName>
        <fullName evidence="1">Uncharacterized protein</fullName>
    </submittedName>
</protein>
<name>A0AAE0RCL5_9TELE</name>
<reference evidence="1" key="1">
    <citation type="submission" date="2023-06" db="EMBL/GenBank/DDBJ databases">
        <title>Male Hemibagrus guttatus genome.</title>
        <authorList>
            <person name="Bian C."/>
        </authorList>
    </citation>
    <scope>NUCLEOTIDE SEQUENCE</scope>
    <source>
        <strain evidence="1">Male_cb2023</strain>
        <tissue evidence="1">Muscle</tissue>
    </source>
</reference>
<dbReference type="AlphaFoldDB" id="A0AAE0RCL5"/>
<evidence type="ECO:0000313" key="1">
    <source>
        <dbReference type="EMBL" id="KAK3549352.1"/>
    </source>
</evidence>
<dbReference type="EMBL" id="JAUCMX010000004">
    <property type="protein sequence ID" value="KAK3549352.1"/>
    <property type="molecule type" value="Genomic_DNA"/>
</dbReference>
<proteinExistence type="predicted"/>
<evidence type="ECO:0000313" key="2">
    <source>
        <dbReference type="Proteomes" id="UP001274896"/>
    </source>
</evidence>
<sequence length="206" mass="23458">MGLRSQRVVNHLLHRWRSALTSEERVQLMDYQHTETGPAEDEPFPRLNIAPDLDGCAGPLLECRSEGEMDFGQKHISEVKREVRFAAATARDKAKLQRVIHSAEKVIGCSLPSLQELYVSRSRSRPRSSRKRTLLVPPLWKEAPVHQDQDQDQDLDLTPQEQFLAHCTGKMGKRKDLSEFDEGPNCDDRIKTSPKLQLLWGVPGLQ</sequence>
<feature type="non-terminal residue" evidence="1">
    <location>
        <position position="1"/>
    </location>
</feature>